<dbReference type="EMBL" id="QFFF01000001">
    <property type="protein sequence ID" value="PWG02245.1"/>
    <property type="molecule type" value="Genomic_DNA"/>
</dbReference>
<reference evidence="2 3" key="1">
    <citation type="submission" date="2018-05" db="EMBL/GenBank/DDBJ databases">
        <title>Genome of Sphingosinicella humi QZX222.</title>
        <authorList>
            <person name="Qiao Z."/>
            <person name="Wang G."/>
        </authorList>
    </citation>
    <scope>NUCLEOTIDE SEQUENCE [LARGE SCALE GENOMIC DNA]</scope>
    <source>
        <strain evidence="2 3">QZX222</strain>
    </source>
</reference>
<dbReference type="Pfam" id="PF12710">
    <property type="entry name" value="HAD"/>
    <property type="match status" value="1"/>
</dbReference>
<evidence type="ECO:0000313" key="2">
    <source>
        <dbReference type="EMBL" id="PWG02245.1"/>
    </source>
</evidence>
<protein>
    <submittedName>
        <fullName evidence="2">HAD-IB family hydrolase</fullName>
    </submittedName>
</protein>
<dbReference type="GO" id="GO:0016787">
    <property type="term" value="F:hydrolase activity"/>
    <property type="evidence" value="ECO:0007669"/>
    <property type="project" value="UniProtKB-KW"/>
</dbReference>
<dbReference type="RefSeq" id="WP_109270385.1">
    <property type="nucleotide sequence ID" value="NZ_QFFF01000001.1"/>
</dbReference>
<evidence type="ECO:0000313" key="3">
    <source>
        <dbReference type="Proteomes" id="UP000245916"/>
    </source>
</evidence>
<keyword evidence="1" id="KW-1133">Transmembrane helix</keyword>
<dbReference type="Gene3D" id="3.40.50.1000">
    <property type="entry name" value="HAD superfamily/HAD-like"/>
    <property type="match status" value="1"/>
</dbReference>
<comment type="caution">
    <text evidence="2">The sequence shown here is derived from an EMBL/GenBank/DDBJ whole genome shotgun (WGS) entry which is preliminary data.</text>
</comment>
<dbReference type="OrthoDB" id="7739434at2"/>
<keyword evidence="2" id="KW-0378">Hydrolase</keyword>
<organism evidence="2 3">
    <name type="scientific">Allosphingosinicella humi</name>
    <dbReference type="NCBI Taxonomy" id="2068657"/>
    <lineage>
        <taxon>Bacteria</taxon>
        <taxon>Pseudomonadati</taxon>
        <taxon>Pseudomonadota</taxon>
        <taxon>Alphaproteobacteria</taxon>
        <taxon>Sphingomonadales</taxon>
        <taxon>Sphingomonadaceae</taxon>
        <taxon>Allosphingosinicella</taxon>
    </lineage>
</organism>
<dbReference type="NCBIfam" id="TIGR01488">
    <property type="entry name" value="HAD-SF-IB"/>
    <property type="match status" value="1"/>
</dbReference>
<keyword evidence="1" id="KW-0812">Transmembrane</keyword>
<accession>A0A2U2J1M2</accession>
<evidence type="ECO:0000256" key="1">
    <source>
        <dbReference type="SAM" id="Phobius"/>
    </source>
</evidence>
<keyword evidence="3" id="KW-1185">Reference proteome</keyword>
<dbReference type="SUPFAM" id="SSF56784">
    <property type="entry name" value="HAD-like"/>
    <property type="match status" value="1"/>
</dbReference>
<dbReference type="InterPro" id="IPR036412">
    <property type="entry name" value="HAD-like_sf"/>
</dbReference>
<dbReference type="AlphaFoldDB" id="A0A2U2J1M2"/>
<dbReference type="Gene3D" id="1.20.1440.100">
    <property type="entry name" value="SG protein - dephosphorylation function"/>
    <property type="match status" value="1"/>
</dbReference>
<sequence>MKQALAIYDMDRTITRRATYTPFLIHAAWRLAPWRLVLLPFVLLSMVAYGLKLIDRARLKEINYRLLIGGATDPKRLEPVIQSFADHQIATNILPGARASLAADREAGRRIVMATASYRLYAGAIAERLGIRDVIATETRLDAKGRIIARIEGSNCYGDAKLAMIEQWLEREGLTREAVHIRFYSDHVSDSVVHHWSDEPVATNAHDRLIKVAKAEGWEVLDWSR</sequence>
<dbReference type="InterPro" id="IPR023214">
    <property type="entry name" value="HAD_sf"/>
</dbReference>
<dbReference type="Proteomes" id="UP000245916">
    <property type="component" value="Unassembled WGS sequence"/>
</dbReference>
<proteinExistence type="predicted"/>
<name>A0A2U2J1M2_9SPHN</name>
<feature type="transmembrane region" description="Helical" evidence="1">
    <location>
        <begin position="32"/>
        <end position="51"/>
    </location>
</feature>
<gene>
    <name evidence="2" type="ORF">DF286_04715</name>
</gene>
<keyword evidence="1" id="KW-0472">Membrane</keyword>